<dbReference type="NCBIfam" id="NF041023">
    <property type="entry name" value="PP0621_fam"/>
    <property type="match status" value="1"/>
</dbReference>
<proteinExistence type="predicted"/>
<sequence>MGLFKLLVLAIVVFAGLTLWRRLQARNAGRSTRTPGINTPEPMVRCKECRVHIPADKALRSKDDWYCCAEHRDTHTHE</sequence>
<reference evidence="2" key="1">
    <citation type="journal article" date="2019" name="Int. J. Syst. Evol. Microbiol.">
        <title>The Global Catalogue of Microorganisms (GCM) 10K type strain sequencing project: providing services to taxonomists for standard genome sequencing and annotation.</title>
        <authorList>
            <consortium name="The Broad Institute Genomics Platform"/>
            <consortium name="The Broad Institute Genome Sequencing Center for Infectious Disease"/>
            <person name="Wu L."/>
            <person name="Ma J."/>
        </authorList>
    </citation>
    <scope>NUCLEOTIDE SEQUENCE [LARGE SCALE GENOMIC DNA]</scope>
    <source>
        <strain evidence="2">CGMCC 1.12482</strain>
    </source>
</reference>
<dbReference type="RefSeq" id="WP_150278242.1">
    <property type="nucleotide sequence ID" value="NZ_BMFF01000003.1"/>
</dbReference>
<gene>
    <name evidence="1" type="ORF">GCM10007418_20270</name>
</gene>
<dbReference type="InterPro" id="IPR049708">
    <property type="entry name" value="PP0621-like"/>
</dbReference>
<protein>
    <recommendedName>
        <fullName evidence="3">MYND finger</fullName>
    </recommendedName>
</protein>
<dbReference type="EMBL" id="BMFF01000003">
    <property type="protein sequence ID" value="GGD00959.1"/>
    <property type="molecule type" value="Genomic_DNA"/>
</dbReference>
<comment type="caution">
    <text evidence="1">The sequence shown here is derived from an EMBL/GenBank/DDBJ whole genome shotgun (WGS) entry which is preliminary data.</text>
</comment>
<name>A0ABQ1PQF2_9GAMM</name>
<dbReference type="Proteomes" id="UP000638188">
    <property type="component" value="Unassembled WGS sequence"/>
</dbReference>
<organism evidence="1 2">
    <name type="scientific">Halopseudomonas salina</name>
    <dbReference type="NCBI Taxonomy" id="1323744"/>
    <lineage>
        <taxon>Bacteria</taxon>
        <taxon>Pseudomonadati</taxon>
        <taxon>Pseudomonadota</taxon>
        <taxon>Gammaproteobacteria</taxon>
        <taxon>Pseudomonadales</taxon>
        <taxon>Pseudomonadaceae</taxon>
        <taxon>Halopseudomonas</taxon>
    </lineage>
</organism>
<accession>A0ABQ1PQF2</accession>
<evidence type="ECO:0008006" key="3">
    <source>
        <dbReference type="Google" id="ProtNLM"/>
    </source>
</evidence>
<evidence type="ECO:0000313" key="1">
    <source>
        <dbReference type="EMBL" id="GGD00959.1"/>
    </source>
</evidence>
<evidence type="ECO:0000313" key="2">
    <source>
        <dbReference type="Proteomes" id="UP000638188"/>
    </source>
</evidence>
<keyword evidence="2" id="KW-1185">Reference proteome</keyword>